<feature type="domain" description="Protein kinase" evidence="1">
    <location>
        <begin position="19"/>
        <end position="279"/>
    </location>
</feature>
<dbReference type="GO" id="GO:0004672">
    <property type="term" value="F:protein kinase activity"/>
    <property type="evidence" value="ECO:0007669"/>
    <property type="project" value="InterPro"/>
</dbReference>
<protein>
    <submittedName>
        <fullName evidence="2">Protein kinase</fullName>
    </submittedName>
</protein>
<dbReference type="KEGG" id="rmar:GBA65_17885"/>
<proteinExistence type="predicted"/>
<reference evidence="2 3" key="1">
    <citation type="submission" date="2019-10" db="EMBL/GenBank/DDBJ databases">
        <title>Rubrobacter sp nov SCSIO 52915 isolated from a deep-sea sediment in the South China Sea.</title>
        <authorList>
            <person name="Chen R.W."/>
        </authorList>
    </citation>
    <scope>NUCLEOTIDE SEQUENCE [LARGE SCALE GENOMIC DNA]</scope>
    <source>
        <strain evidence="2 3">SCSIO 52915</strain>
    </source>
</reference>
<dbReference type="CDD" id="cd14014">
    <property type="entry name" value="STKc_PknB_like"/>
    <property type="match status" value="1"/>
</dbReference>
<evidence type="ECO:0000313" key="2">
    <source>
        <dbReference type="EMBL" id="QIN80080.1"/>
    </source>
</evidence>
<keyword evidence="3" id="KW-1185">Reference proteome</keyword>
<dbReference type="SUPFAM" id="SSF56112">
    <property type="entry name" value="Protein kinase-like (PK-like)"/>
    <property type="match status" value="1"/>
</dbReference>
<evidence type="ECO:0000313" key="3">
    <source>
        <dbReference type="Proteomes" id="UP000502706"/>
    </source>
</evidence>
<sequence length="285" mass="32233">MSEVQLESIAREICQVRNYQFVSQVGAGAFKETFHVRPSEDASLALKVFRPKNTDDRVLREIDAMKRCDHPNVGKLFAVDYFHTEDQKYLFSIEEFLAGGTLTERVEQRLLPVEEVLKFGNSLIEAVSHIASHGLVHRDLKPDNIMFKEDRETPVVVDLGLVRDLAESSLTQTWLMRGPGTPYFSAPEQLNNDKELIDWRTDQFSLGVVLSISVLGYHPFSEENETAAQLVERVAKRESPSPLFWNDISDLGLNALGKMISPWPVERFRTPEKLAAAWSDQGNGS</sequence>
<dbReference type="PROSITE" id="PS00108">
    <property type="entry name" value="PROTEIN_KINASE_ST"/>
    <property type="match status" value="1"/>
</dbReference>
<dbReference type="AlphaFoldDB" id="A0A6G8Q0Z0"/>
<dbReference type="InterPro" id="IPR000719">
    <property type="entry name" value="Prot_kinase_dom"/>
</dbReference>
<dbReference type="PANTHER" id="PTHR24347">
    <property type="entry name" value="SERINE/THREONINE-PROTEIN KINASE"/>
    <property type="match status" value="1"/>
</dbReference>
<keyword evidence="2" id="KW-0418">Kinase</keyword>
<dbReference type="InterPro" id="IPR008271">
    <property type="entry name" value="Ser/Thr_kinase_AS"/>
</dbReference>
<dbReference type="Proteomes" id="UP000502706">
    <property type="component" value="Chromosome"/>
</dbReference>
<name>A0A6G8Q0Z0_9ACTN</name>
<dbReference type="Gene3D" id="1.10.510.10">
    <property type="entry name" value="Transferase(Phosphotransferase) domain 1"/>
    <property type="match status" value="1"/>
</dbReference>
<dbReference type="InterPro" id="IPR011009">
    <property type="entry name" value="Kinase-like_dom_sf"/>
</dbReference>
<gene>
    <name evidence="2" type="ORF">GBA65_17885</name>
</gene>
<keyword evidence="2" id="KW-0808">Transferase</keyword>
<dbReference type="SMART" id="SM00220">
    <property type="entry name" value="S_TKc"/>
    <property type="match status" value="1"/>
</dbReference>
<dbReference type="Pfam" id="PF00069">
    <property type="entry name" value="Pkinase"/>
    <property type="match status" value="1"/>
</dbReference>
<evidence type="ECO:0000259" key="1">
    <source>
        <dbReference type="PROSITE" id="PS50011"/>
    </source>
</evidence>
<dbReference type="GO" id="GO:0005524">
    <property type="term" value="F:ATP binding"/>
    <property type="evidence" value="ECO:0007669"/>
    <property type="project" value="InterPro"/>
</dbReference>
<dbReference type="EMBL" id="CP045121">
    <property type="protein sequence ID" value="QIN80080.1"/>
    <property type="molecule type" value="Genomic_DNA"/>
</dbReference>
<dbReference type="RefSeq" id="WP_166397757.1">
    <property type="nucleotide sequence ID" value="NZ_CP045121.1"/>
</dbReference>
<dbReference type="PROSITE" id="PS50011">
    <property type="entry name" value="PROTEIN_KINASE_DOM"/>
    <property type="match status" value="1"/>
</dbReference>
<accession>A0A6G8Q0Z0</accession>
<organism evidence="2 3">
    <name type="scientific">Rubrobacter marinus</name>
    <dbReference type="NCBI Taxonomy" id="2653852"/>
    <lineage>
        <taxon>Bacteria</taxon>
        <taxon>Bacillati</taxon>
        <taxon>Actinomycetota</taxon>
        <taxon>Rubrobacteria</taxon>
        <taxon>Rubrobacterales</taxon>
        <taxon>Rubrobacteraceae</taxon>
        <taxon>Rubrobacter</taxon>
    </lineage>
</organism>